<dbReference type="InterPro" id="IPR045851">
    <property type="entry name" value="AMP-bd_C_sf"/>
</dbReference>
<dbReference type="InterPro" id="IPR010071">
    <property type="entry name" value="AA_adenyl_dom"/>
</dbReference>
<evidence type="ECO:0000259" key="7">
    <source>
        <dbReference type="Pfam" id="PF13193"/>
    </source>
</evidence>
<feature type="binding site" evidence="5">
    <location>
        <position position="383"/>
    </location>
    <ligand>
        <name>ATP</name>
        <dbReference type="ChEBI" id="CHEBI:30616"/>
    </ligand>
</feature>
<organism evidence="8 9">
    <name type="scientific">Sporolactobacillus kofuensis</name>
    <dbReference type="NCBI Taxonomy" id="269672"/>
    <lineage>
        <taxon>Bacteria</taxon>
        <taxon>Bacillati</taxon>
        <taxon>Bacillota</taxon>
        <taxon>Bacilli</taxon>
        <taxon>Bacillales</taxon>
        <taxon>Sporolactobacillaceae</taxon>
        <taxon>Sporolactobacillus</taxon>
    </lineage>
</organism>
<reference evidence="9" key="1">
    <citation type="journal article" date="2019" name="Int. J. Syst. Evol. Microbiol.">
        <title>The Global Catalogue of Microorganisms (GCM) 10K type strain sequencing project: providing services to taxonomists for standard genome sequencing and annotation.</title>
        <authorList>
            <consortium name="The Broad Institute Genomics Platform"/>
            <consortium name="The Broad Institute Genome Sequencing Center for Infectious Disease"/>
            <person name="Wu L."/>
            <person name="Ma J."/>
        </authorList>
    </citation>
    <scope>NUCLEOTIDE SEQUENCE [LARGE SCALE GENOMIC DNA]</scope>
    <source>
        <strain evidence="9">CCUG 42001</strain>
    </source>
</reference>
<dbReference type="PROSITE" id="PS00455">
    <property type="entry name" value="AMP_BINDING"/>
    <property type="match status" value="1"/>
</dbReference>
<name>A0ABW1WCE4_9BACL</name>
<evidence type="ECO:0000256" key="5">
    <source>
        <dbReference type="HAMAP-Rule" id="MF_00593"/>
    </source>
</evidence>
<dbReference type="NCBIfam" id="TIGR01734">
    <property type="entry name" value="D-ala-DACP-lig"/>
    <property type="match status" value="1"/>
</dbReference>
<dbReference type="NCBIfam" id="NF003417">
    <property type="entry name" value="PRK04813.1"/>
    <property type="match status" value="1"/>
</dbReference>
<feature type="binding site" evidence="5">
    <location>
        <position position="301"/>
    </location>
    <ligand>
        <name>D-alanine</name>
        <dbReference type="ChEBI" id="CHEBI:57416"/>
    </ligand>
</feature>
<feature type="binding site" evidence="5">
    <location>
        <position position="197"/>
    </location>
    <ligand>
        <name>D-alanine</name>
        <dbReference type="ChEBI" id="CHEBI:57416"/>
    </ligand>
</feature>
<comment type="subcellular location">
    <subcellularLocation>
        <location evidence="5">Cytoplasm</location>
    </subcellularLocation>
</comment>
<feature type="binding site" evidence="5">
    <location>
        <begin position="394"/>
        <end position="397"/>
    </location>
    <ligand>
        <name>ATP</name>
        <dbReference type="ChEBI" id="CHEBI:30616"/>
    </ligand>
</feature>
<comment type="function">
    <text evidence="5">Catalyzes the first step in the D-alanylation of lipoteichoic acid (LTA), the activation of D-alanine and its transfer onto the D-alanyl carrier protein (Dcp) DltC. In an ATP-dependent two-step reaction, forms a high energy D-alanyl-AMP intermediate, followed by transfer of the D-alanyl residue as a thiol ester to the phosphopantheinyl prosthetic group of the Dcp. D-alanylation of LTA plays an important role in modulating the properties of the cell wall in Gram-positive bacteria, influencing the net charge of the cell wall.</text>
</comment>
<dbReference type="NCBIfam" id="TIGR01733">
    <property type="entry name" value="AA-adenyl-dom"/>
    <property type="match status" value="1"/>
</dbReference>
<comment type="pathway">
    <text evidence="5">Cell wall biogenesis; lipoteichoic acid biosynthesis.</text>
</comment>
<keyword evidence="9" id="KW-1185">Reference proteome</keyword>
<dbReference type="EC" id="6.2.1.54" evidence="5"/>
<dbReference type="Gene3D" id="3.40.50.12780">
    <property type="entry name" value="N-terminal domain of ligase-like"/>
    <property type="match status" value="1"/>
</dbReference>
<evidence type="ECO:0000256" key="3">
    <source>
        <dbReference type="ARBA" id="ARBA00022741"/>
    </source>
</evidence>
<accession>A0ABW1WCE4</accession>
<proteinExistence type="inferred from homology"/>
<dbReference type="CDD" id="cd05945">
    <property type="entry name" value="DltA"/>
    <property type="match status" value="1"/>
</dbReference>
<dbReference type="SUPFAM" id="SSF56801">
    <property type="entry name" value="Acetyl-CoA synthetase-like"/>
    <property type="match status" value="1"/>
</dbReference>
<evidence type="ECO:0000256" key="4">
    <source>
        <dbReference type="ARBA" id="ARBA00022840"/>
    </source>
</evidence>
<evidence type="ECO:0000256" key="1">
    <source>
        <dbReference type="ARBA" id="ARBA00022490"/>
    </source>
</evidence>
<feature type="domain" description="AMP-dependent synthetase/ligase" evidence="6">
    <location>
        <begin position="9"/>
        <end position="360"/>
    </location>
</feature>
<dbReference type="InterPro" id="IPR044507">
    <property type="entry name" value="DltA-like"/>
</dbReference>
<dbReference type="PANTHER" id="PTHR45398">
    <property type="match status" value="1"/>
</dbReference>
<keyword evidence="1 5" id="KW-0963">Cytoplasm</keyword>
<comment type="caution">
    <text evidence="8">The sequence shown here is derived from an EMBL/GenBank/DDBJ whole genome shotgun (WGS) entry which is preliminary data.</text>
</comment>
<protein>
    <recommendedName>
        <fullName evidence="5">D-alanine--D-alanyl carrier protein ligase</fullName>
        <shortName evidence="5">DCL</shortName>
        <ecNumber evidence="5">6.2.1.54</ecNumber>
    </recommendedName>
    <alternativeName>
        <fullName evidence="5">D-alanine--poly(phosphoribitol) ligase subunit 1</fullName>
    </alternativeName>
    <alternativeName>
        <fullName evidence="5">D-alanine-activating enzyme</fullName>
        <shortName evidence="5">DAE</shortName>
    </alternativeName>
</protein>
<dbReference type="Proteomes" id="UP001596267">
    <property type="component" value="Unassembled WGS sequence"/>
</dbReference>
<dbReference type="InterPro" id="IPR025110">
    <property type="entry name" value="AMP-bd_C"/>
</dbReference>
<gene>
    <name evidence="5 8" type="primary">dltA</name>
    <name evidence="8" type="ORF">ACFP7A_06540</name>
</gene>
<feature type="binding site" evidence="5">
    <location>
        <position position="492"/>
    </location>
    <ligand>
        <name>ATP</name>
        <dbReference type="ChEBI" id="CHEBI:30616"/>
    </ligand>
</feature>
<feature type="domain" description="AMP-binding enzyme C-terminal" evidence="7">
    <location>
        <begin position="413"/>
        <end position="492"/>
    </location>
</feature>
<keyword evidence="2 5" id="KW-0436">Ligase</keyword>
<dbReference type="PANTHER" id="PTHR45398:SF1">
    <property type="entry name" value="ENZYME, PUTATIVE (JCVI)-RELATED"/>
    <property type="match status" value="1"/>
</dbReference>
<evidence type="ECO:0000259" key="6">
    <source>
        <dbReference type="Pfam" id="PF00501"/>
    </source>
</evidence>
<evidence type="ECO:0000256" key="2">
    <source>
        <dbReference type="ARBA" id="ARBA00022598"/>
    </source>
</evidence>
<dbReference type="InterPro" id="IPR020845">
    <property type="entry name" value="AMP-binding_CS"/>
</dbReference>
<dbReference type="Gene3D" id="3.30.300.30">
    <property type="match status" value="1"/>
</dbReference>
<dbReference type="EMBL" id="JBHSTQ010000005">
    <property type="protein sequence ID" value="MFC6386251.1"/>
    <property type="molecule type" value="Genomic_DNA"/>
</dbReference>
<sequence length="504" mass="56597">MDILDHINEWALKAPNRLCYIHRDHQLTYGELKGESDTIAQWMIEKFGTDRSPIIVHGHMDPMMPVLFLACVKSGHAYIPVDESVPSERVSMIAQSSQSKLVFSSTPDSLPLLKAEIIDVHELEVKLQNSVYPHFDNRYAVQDEETFYIIYTSGSTGKPKGVQIPRRALTSFTTWMLDDFQLEEGLTFMNQAPYSFDLSVMDLYPALISGGTLWAIDQEMIARPKELFASLAQSGINVWTSTPSFAEMCLMEPSFSSRLLPNLRTLLFCGETLPVSVAKRLKERFPNADIINTYGPTETTVAVTSIKITQDMIDSGNPFPVGRCKPDCTIAILDQDGLPVPEGDKGEIVICGPSVGQGYLGELEKTKASFNTVHRMPAYHTRDVGSLIDGVLYYFGRMDHQIKLHGFRMELEEIEHVLTACHYVKQAIVIPIKSGDRYDHLVAVVVPDEHPFESTFKLSSALRQELARVLPSYMIPRKFTYRSSLPMTANGKVDRSVPLKEVIQ</sequence>
<evidence type="ECO:0000313" key="8">
    <source>
        <dbReference type="EMBL" id="MFC6386251.1"/>
    </source>
</evidence>
<dbReference type="InterPro" id="IPR000873">
    <property type="entry name" value="AMP-dep_synth/lig_dom"/>
</dbReference>
<keyword evidence="3 5" id="KW-0547">Nucleotide-binding</keyword>
<dbReference type="Pfam" id="PF00501">
    <property type="entry name" value="AMP-binding"/>
    <property type="match status" value="1"/>
</dbReference>
<dbReference type="InterPro" id="IPR042099">
    <property type="entry name" value="ANL_N_sf"/>
</dbReference>
<dbReference type="HAMAP" id="MF_00593">
    <property type="entry name" value="DltA"/>
    <property type="match status" value="1"/>
</dbReference>
<comment type="catalytic activity">
    <reaction evidence="5">
        <text>holo-[D-alanyl-carrier protein] + D-alanine + ATP = D-alanyl-[D-alanyl-carrier protein] + AMP + diphosphate</text>
        <dbReference type="Rhea" id="RHEA:55132"/>
        <dbReference type="Rhea" id="RHEA-COMP:14102"/>
        <dbReference type="Rhea" id="RHEA-COMP:14103"/>
        <dbReference type="ChEBI" id="CHEBI:30616"/>
        <dbReference type="ChEBI" id="CHEBI:33019"/>
        <dbReference type="ChEBI" id="CHEBI:57416"/>
        <dbReference type="ChEBI" id="CHEBI:64479"/>
        <dbReference type="ChEBI" id="CHEBI:138620"/>
        <dbReference type="ChEBI" id="CHEBI:456215"/>
        <dbReference type="EC" id="6.2.1.54"/>
    </reaction>
</comment>
<dbReference type="Pfam" id="PF13193">
    <property type="entry name" value="AMP-binding_C"/>
    <property type="match status" value="1"/>
</dbReference>
<comment type="similarity">
    <text evidence="5">Belongs to the ATP-dependent AMP-binding enzyme family. DltA subfamily.</text>
</comment>
<feature type="binding site" evidence="5">
    <location>
        <begin position="152"/>
        <end position="153"/>
    </location>
    <ligand>
        <name>ATP</name>
        <dbReference type="ChEBI" id="CHEBI:30616"/>
    </ligand>
</feature>
<dbReference type="RefSeq" id="WP_253053548.1">
    <property type="nucleotide sequence ID" value="NZ_JAMXWN010000004.1"/>
</dbReference>
<dbReference type="InterPro" id="IPR010072">
    <property type="entry name" value="DltA"/>
</dbReference>
<keyword evidence="4 5" id="KW-0067">ATP-binding</keyword>
<feature type="binding site" evidence="5">
    <location>
        <begin position="292"/>
        <end position="297"/>
    </location>
    <ligand>
        <name>ATP</name>
        <dbReference type="ChEBI" id="CHEBI:30616"/>
    </ligand>
</feature>
<feature type="binding site" evidence="5">
    <location>
        <position position="492"/>
    </location>
    <ligand>
        <name>D-alanine</name>
        <dbReference type="ChEBI" id="CHEBI:57416"/>
    </ligand>
</feature>
<evidence type="ECO:0000313" key="9">
    <source>
        <dbReference type="Proteomes" id="UP001596267"/>
    </source>
</evidence>
<dbReference type="GO" id="GO:0016874">
    <property type="term" value="F:ligase activity"/>
    <property type="evidence" value="ECO:0007669"/>
    <property type="project" value="UniProtKB-KW"/>
</dbReference>